<comment type="catalytic activity">
    <reaction evidence="15">
        <text>(2E)-dodecenoyl-CoA + NADPH + H(+) = dodecanoyl-CoA + NADP(+)</text>
        <dbReference type="Rhea" id="RHEA:44964"/>
        <dbReference type="ChEBI" id="CHEBI:15378"/>
        <dbReference type="ChEBI" id="CHEBI:57330"/>
        <dbReference type="ChEBI" id="CHEBI:57375"/>
        <dbReference type="ChEBI" id="CHEBI:57783"/>
        <dbReference type="ChEBI" id="CHEBI:58349"/>
    </reaction>
    <physiologicalReaction direction="left-to-right" evidence="15">
        <dbReference type="Rhea" id="RHEA:44965"/>
    </physiologicalReaction>
</comment>
<dbReference type="Proteomes" id="UP001152803">
    <property type="component" value="Unassembled WGS sequence"/>
</dbReference>
<evidence type="ECO:0000256" key="3">
    <source>
        <dbReference type="ARBA" id="ARBA00022516"/>
    </source>
</evidence>
<dbReference type="GO" id="GO:0033306">
    <property type="term" value="P:phytol metabolic process"/>
    <property type="evidence" value="ECO:0007669"/>
    <property type="project" value="TreeGrafter"/>
</dbReference>
<name>A0A9Q1I5E0_CONCO</name>
<accession>A0A9Q1I5E0</accession>
<evidence type="ECO:0000256" key="6">
    <source>
        <dbReference type="ARBA" id="ARBA00022857"/>
    </source>
</evidence>
<dbReference type="PANTHER" id="PTHR24317:SF7">
    <property type="entry name" value="PEROXISOMAL TRANS-2-ENOYL-COA REDUCTASE"/>
    <property type="match status" value="1"/>
</dbReference>
<dbReference type="InterPro" id="IPR002347">
    <property type="entry name" value="SDR_fam"/>
</dbReference>
<evidence type="ECO:0000256" key="18">
    <source>
        <dbReference type="ARBA" id="ARBA00049251"/>
    </source>
</evidence>
<dbReference type="GO" id="GO:0019166">
    <property type="term" value="F:trans-2-enoyl-CoA reductase (NADPH) activity"/>
    <property type="evidence" value="ECO:0007669"/>
    <property type="project" value="UniProtKB-EC"/>
</dbReference>
<comment type="subunit">
    <text evidence="12">Interacts with PEX5, probably required to target it into peroxisomes.</text>
</comment>
<evidence type="ECO:0000256" key="19">
    <source>
        <dbReference type="ARBA" id="ARBA00049386"/>
    </source>
</evidence>
<dbReference type="AlphaFoldDB" id="A0A9Q1I5E0"/>
<dbReference type="PRINTS" id="PR00081">
    <property type="entry name" value="GDHRDH"/>
</dbReference>
<evidence type="ECO:0000256" key="13">
    <source>
        <dbReference type="ARBA" id="ARBA00038849"/>
    </source>
</evidence>
<evidence type="ECO:0000256" key="4">
    <source>
        <dbReference type="ARBA" id="ARBA00022553"/>
    </source>
</evidence>
<organism evidence="21 22">
    <name type="scientific">Conger conger</name>
    <name type="common">Conger eel</name>
    <name type="synonym">Muraena conger</name>
    <dbReference type="NCBI Taxonomy" id="82655"/>
    <lineage>
        <taxon>Eukaryota</taxon>
        <taxon>Metazoa</taxon>
        <taxon>Chordata</taxon>
        <taxon>Craniata</taxon>
        <taxon>Vertebrata</taxon>
        <taxon>Euteleostomi</taxon>
        <taxon>Actinopterygii</taxon>
        <taxon>Neopterygii</taxon>
        <taxon>Teleostei</taxon>
        <taxon>Anguilliformes</taxon>
        <taxon>Congridae</taxon>
        <taxon>Conger</taxon>
    </lineage>
</organism>
<comment type="catalytic activity">
    <reaction evidence="20">
        <text>(2E)-octenoyl-CoA + NADPH + H(+) = octanoyl-CoA + NADP(+)</text>
        <dbReference type="Rhea" id="RHEA:44952"/>
        <dbReference type="ChEBI" id="CHEBI:15378"/>
        <dbReference type="ChEBI" id="CHEBI:57386"/>
        <dbReference type="ChEBI" id="CHEBI:57783"/>
        <dbReference type="ChEBI" id="CHEBI:58349"/>
        <dbReference type="ChEBI" id="CHEBI:62242"/>
    </reaction>
    <physiologicalReaction direction="left-to-right" evidence="20">
        <dbReference type="Rhea" id="RHEA:44953"/>
    </physiologicalReaction>
</comment>
<dbReference type="EC" id="1.3.1.38" evidence="13"/>
<evidence type="ECO:0000256" key="16">
    <source>
        <dbReference type="ARBA" id="ARBA00048686"/>
    </source>
</evidence>
<keyword evidence="6" id="KW-0521">NADP</keyword>
<dbReference type="InterPro" id="IPR052388">
    <property type="entry name" value="Peroxisomal_t2-enoyl-CoA_red"/>
</dbReference>
<comment type="catalytic activity">
    <reaction evidence="16">
        <text>(2E)-tetradecenoyl-CoA + NADPH + H(+) = tetradecanoyl-CoA + NADP(+)</text>
        <dbReference type="Rhea" id="RHEA:44968"/>
        <dbReference type="ChEBI" id="CHEBI:15378"/>
        <dbReference type="ChEBI" id="CHEBI:57385"/>
        <dbReference type="ChEBI" id="CHEBI:57783"/>
        <dbReference type="ChEBI" id="CHEBI:58349"/>
        <dbReference type="ChEBI" id="CHEBI:61405"/>
    </reaction>
    <physiologicalReaction direction="left-to-right" evidence="16">
        <dbReference type="Rhea" id="RHEA:44969"/>
    </physiologicalReaction>
</comment>
<reference evidence="21" key="1">
    <citation type="journal article" date="2023" name="Science">
        <title>Genome structures resolve the early diversification of teleost fishes.</title>
        <authorList>
            <person name="Parey E."/>
            <person name="Louis A."/>
            <person name="Montfort J."/>
            <person name="Bouchez O."/>
            <person name="Roques C."/>
            <person name="Iampietro C."/>
            <person name="Lluch J."/>
            <person name="Castinel A."/>
            <person name="Donnadieu C."/>
            <person name="Desvignes T."/>
            <person name="Floi Bucao C."/>
            <person name="Jouanno E."/>
            <person name="Wen M."/>
            <person name="Mejri S."/>
            <person name="Dirks R."/>
            <person name="Jansen H."/>
            <person name="Henkel C."/>
            <person name="Chen W.J."/>
            <person name="Zahm M."/>
            <person name="Cabau C."/>
            <person name="Klopp C."/>
            <person name="Thompson A.W."/>
            <person name="Robinson-Rechavi M."/>
            <person name="Braasch I."/>
            <person name="Lecointre G."/>
            <person name="Bobe J."/>
            <person name="Postlethwait J.H."/>
            <person name="Berthelot C."/>
            <person name="Roest Crollius H."/>
            <person name="Guiguen Y."/>
        </authorList>
    </citation>
    <scope>NUCLEOTIDE SEQUENCE</scope>
    <source>
        <strain evidence="21">Concon-B</strain>
    </source>
</reference>
<comment type="caution">
    <text evidence="21">The sequence shown here is derived from an EMBL/GenBank/DDBJ whole genome shotgun (WGS) entry which is preliminary data.</text>
</comment>
<dbReference type="GO" id="GO:0006633">
    <property type="term" value="P:fatty acid biosynthetic process"/>
    <property type="evidence" value="ECO:0007669"/>
    <property type="project" value="UniProtKB-KW"/>
</dbReference>
<comment type="catalytic activity">
    <reaction evidence="17">
        <text>(2E)-hexenoyl-CoA + NADPH + H(+) = hexanoyl-CoA + NADP(+)</text>
        <dbReference type="Rhea" id="RHEA:44956"/>
        <dbReference type="ChEBI" id="CHEBI:15378"/>
        <dbReference type="ChEBI" id="CHEBI:57783"/>
        <dbReference type="ChEBI" id="CHEBI:58349"/>
        <dbReference type="ChEBI" id="CHEBI:62077"/>
        <dbReference type="ChEBI" id="CHEBI:62620"/>
    </reaction>
    <physiologicalReaction direction="left-to-right" evidence="17">
        <dbReference type="Rhea" id="RHEA:44957"/>
    </physiologicalReaction>
</comment>
<evidence type="ECO:0000256" key="8">
    <source>
        <dbReference type="ARBA" id="ARBA00023098"/>
    </source>
</evidence>
<proteinExistence type="predicted"/>
<dbReference type="FunFam" id="3.40.50.720:FF:000335">
    <property type="entry name" value="Peroxisomal trans-2-enoyl-CoA reductase"/>
    <property type="match status" value="1"/>
</dbReference>
<dbReference type="InterPro" id="IPR036291">
    <property type="entry name" value="NAD(P)-bd_dom_sf"/>
</dbReference>
<dbReference type="PRINTS" id="PR00080">
    <property type="entry name" value="SDRFAMILY"/>
</dbReference>
<keyword evidence="4" id="KW-0597">Phosphoprotein</keyword>
<keyword evidence="7" id="KW-0560">Oxidoreductase</keyword>
<evidence type="ECO:0000256" key="14">
    <source>
        <dbReference type="ARBA" id="ARBA00041063"/>
    </source>
</evidence>
<evidence type="ECO:0000256" key="17">
    <source>
        <dbReference type="ARBA" id="ARBA00049108"/>
    </source>
</evidence>
<comment type="function">
    <text evidence="11">Participates in chain elongation of fatty acids. Catalyzes the reduction of trans-2-enoyl-CoAs of varying chain lengths from 6:1 to 16:1, having maximum activity with 10:1 CoA. Has no 2,4-dienoyl-CoA reductase activity.</text>
</comment>
<dbReference type="EMBL" id="JAFJMO010000003">
    <property type="protein sequence ID" value="KAJ8282328.1"/>
    <property type="molecule type" value="Genomic_DNA"/>
</dbReference>
<evidence type="ECO:0000256" key="12">
    <source>
        <dbReference type="ARBA" id="ARBA00038622"/>
    </source>
</evidence>
<evidence type="ECO:0000256" key="9">
    <source>
        <dbReference type="ARBA" id="ARBA00023140"/>
    </source>
</evidence>
<sequence>LQDQGCRPLLYGKPFSYYLNYLTFGSYECATLDSRNAPNCRKLLNAVVFELPNDTMIHTSTLNTKTLTFPVTRKQLPINMEHHATQIQYMLCAPPLEIKSRDNRSFCGGVGRKMAASSVFKAGLFNNKVAIVTGGGTGIGKAITSELLQLGCNVVISSRKLERLEAAAKELSGRIPHTNPAKITPIQCNIRNEDEVKNLVASTLKLHGKIDFLVNNGGGQFTSPAEHMSAKGWRAVIDTNLTGTFHCCLEVYKAWMKEHGGAIVNIIADMWKGFPGMAHTGAARAAVDNLTKSLAIEWAASGVRVNSIAPGIIISKTAMANYMEAGPQLFQMSMAFTPAKRLGVPEEISPAVCFLLSPAASYISGATLRVDAGQSLYHSMWEIPDHSSWPEAPDGENMETLRELLTTKSKL</sequence>
<feature type="non-terminal residue" evidence="21">
    <location>
        <position position="1"/>
    </location>
</feature>
<evidence type="ECO:0000256" key="11">
    <source>
        <dbReference type="ARBA" id="ARBA00037124"/>
    </source>
</evidence>
<gene>
    <name evidence="21" type="ORF">COCON_G00048470</name>
</gene>
<keyword evidence="10" id="KW-0275">Fatty acid biosynthesis</keyword>
<evidence type="ECO:0000256" key="1">
    <source>
        <dbReference type="ARBA" id="ARBA00004275"/>
    </source>
</evidence>
<dbReference type="OrthoDB" id="417891at2759"/>
<dbReference type="SUPFAM" id="SSF51735">
    <property type="entry name" value="NAD(P)-binding Rossmann-fold domains"/>
    <property type="match status" value="1"/>
</dbReference>
<comment type="pathway">
    <text evidence="2">Lipid metabolism; fatty acid biosynthesis.</text>
</comment>
<comment type="subcellular location">
    <subcellularLocation>
        <location evidence="1">Peroxisome</location>
    </subcellularLocation>
</comment>
<protein>
    <recommendedName>
        <fullName evidence="14">Peroxisomal trans-2-enoyl-CoA reductase</fullName>
        <ecNumber evidence="13">1.3.1.38</ecNumber>
    </recommendedName>
</protein>
<dbReference type="GO" id="GO:0005777">
    <property type="term" value="C:peroxisome"/>
    <property type="evidence" value="ECO:0007669"/>
    <property type="project" value="UniProtKB-SubCell"/>
</dbReference>
<keyword evidence="9" id="KW-0576">Peroxisome</keyword>
<evidence type="ECO:0000256" key="20">
    <source>
        <dbReference type="ARBA" id="ARBA00049559"/>
    </source>
</evidence>
<evidence type="ECO:0000256" key="5">
    <source>
        <dbReference type="ARBA" id="ARBA00022832"/>
    </source>
</evidence>
<comment type="catalytic activity">
    <reaction evidence="19">
        <text>(2E)-decenoyl-CoA + NADPH + H(+) = decanoyl-CoA + NADP(+)</text>
        <dbReference type="Rhea" id="RHEA:44960"/>
        <dbReference type="ChEBI" id="CHEBI:15378"/>
        <dbReference type="ChEBI" id="CHEBI:57783"/>
        <dbReference type="ChEBI" id="CHEBI:58349"/>
        <dbReference type="ChEBI" id="CHEBI:61406"/>
        <dbReference type="ChEBI" id="CHEBI:61430"/>
    </reaction>
    <physiologicalReaction direction="left-to-right" evidence="19">
        <dbReference type="Rhea" id="RHEA:44961"/>
    </physiologicalReaction>
</comment>
<evidence type="ECO:0000256" key="2">
    <source>
        <dbReference type="ARBA" id="ARBA00005194"/>
    </source>
</evidence>
<dbReference type="Gene3D" id="3.40.50.720">
    <property type="entry name" value="NAD(P)-binding Rossmann-like Domain"/>
    <property type="match status" value="1"/>
</dbReference>
<dbReference type="PANTHER" id="PTHR24317">
    <property type="entry name" value="PEROXISOMAL TRANS-2-ENOYL-COA REDUCTASE"/>
    <property type="match status" value="1"/>
</dbReference>
<keyword evidence="3" id="KW-0444">Lipid biosynthesis</keyword>
<evidence type="ECO:0000256" key="10">
    <source>
        <dbReference type="ARBA" id="ARBA00023160"/>
    </source>
</evidence>
<keyword evidence="5" id="KW-0276">Fatty acid metabolism</keyword>
<keyword evidence="8" id="KW-0443">Lipid metabolism</keyword>
<evidence type="ECO:0000313" key="22">
    <source>
        <dbReference type="Proteomes" id="UP001152803"/>
    </source>
</evidence>
<dbReference type="CDD" id="cd05369">
    <property type="entry name" value="TER_DECR_SDR_a"/>
    <property type="match status" value="1"/>
</dbReference>
<comment type="catalytic activity">
    <reaction evidence="18">
        <text>a (2E)-enoyl-CoA + NADPH + H(+) = a 2,3-saturated acyl-CoA + NADP(+)</text>
        <dbReference type="Rhea" id="RHEA:33763"/>
        <dbReference type="ChEBI" id="CHEBI:15378"/>
        <dbReference type="ChEBI" id="CHEBI:57783"/>
        <dbReference type="ChEBI" id="CHEBI:58349"/>
        <dbReference type="ChEBI" id="CHEBI:58856"/>
        <dbReference type="ChEBI" id="CHEBI:65111"/>
        <dbReference type="EC" id="1.3.1.38"/>
    </reaction>
    <physiologicalReaction direction="left-to-right" evidence="18">
        <dbReference type="Rhea" id="RHEA:33764"/>
    </physiologicalReaction>
</comment>
<evidence type="ECO:0000256" key="15">
    <source>
        <dbReference type="ARBA" id="ARBA00047570"/>
    </source>
</evidence>
<dbReference type="Pfam" id="PF13561">
    <property type="entry name" value="adh_short_C2"/>
    <property type="match status" value="1"/>
</dbReference>
<evidence type="ECO:0000313" key="21">
    <source>
        <dbReference type="EMBL" id="KAJ8282328.1"/>
    </source>
</evidence>
<keyword evidence="22" id="KW-1185">Reference proteome</keyword>
<evidence type="ECO:0000256" key="7">
    <source>
        <dbReference type="ARBA" id="ARBA00023002"/>
    </source>
</evidence>